<dbReference type="GO" id="GO:0009099">
    <property type="term" value="P:L-valine biosynthetic process"/>
    <property type="evidence" value="ECO:0007669"/>
    <property type="project" value="TreeGrafter"/>
</dbReference>
<keyword evidence="8" id="KW-1185">Reference proteome</keyword>
<keyword evidence="2 3" id="KW-0786">Thiamine pyrophosphate</keyword>
<dbReference type="AlphaFoldDB" id="A0A0D7X6X5"/>
<evidence type="ECO:0000256" key="1">
    <source>
        <dbReference type="ARBA" id="ARBA00007812"/>
    </source>
</evidence>
<evidence type="ECO:0000259" key="6">
    <source>
        <dbReference type="Pfam" id="PF02776"/>
    </source>
</evidence>
<evidence type="ECO:0000313" key="7">
    <source>
        <dbReference type="EMBL" id="KJD45742.1"/>
    </source>
</evidence>
<evidence type="ECO:0000256" key="3">
    <source>
        <dbReference type="RuleBase" id="RU362132"/>
    </source>
</evidence>
<dbReference type="PANTHER" id="PTHR18968">
    <property type="entry name" value="THIAMINE PYROPHOSPHATE ENZYMES"/>
    <property type="match status" value="1"/>
</dbReference>
<dbReference type="CDD" id="cd00568">
    <property type="entry name" value="TPP_enzymes"/>
    <property type="match status" value="1"/>
</dbReference>
<dbReference type="GO" id="GO:0050660">
    <property type="term" value="F:flavin adenine dinucleotide binding"/>
    <property type="evidence" value="ECO:0007669"/>
    <property type="project" value="TreeGrafter"/>
</dbReference>
<dbReference type="GO" id="GO:0030976">
    <property type="term" value="F:thiamine pyrophosphate binding"/>
    <property type="evidence" value="ECO:0007669"/>
    <property type="project" value="InterPro"/>
</dbReference>
<comment type="caution">
    <text evidence="7">The sequence shown here is derived from an EMBL/GenBank/DDBJ whole genome shotgun (WGS) entry which is preliminary data.</text>
</comment>
<evidence type="ECO:0000256" key="2">
    <source>
        <dbReference type="ARBA" id="ARBA00023052"/>
    </source>
</evidence>
<dbReference type="InterPro" id="IPR045229">
    <property type="entry name" value="TPP_enz"/>
</dbReference>
<evidence type="ECO:0000313" key="8">
    <source>
        <dbReference type="Proteomes" id="UP000032534"/>
    </source>
</evidence>
<proteinExistence type="inferred from homology"/>
<dbReference type="GO" id="GO:0009097">
    <property type="term" value="P:isoleucine biosynthetic process"/>
    <property type="evidence" value="ECO:0007669"/>
    <property type="project" value="TreeGrafter"/>
</dbReference>
<gene>
    <name evidence="7" type="ORF">QD47_10430</name>
</gene>
<dbReference type="InterPro" id="IPR029035">
    <property type="entry name" value="DHS-like_NAD/FAD-binding_dom"/>
</dbReference>
<dbReference type="EMBL" id="JTHP01000016">
    <property type="protein sequence ID" value="KJD45742.1"/>
    <property type="molecule type" value="Genomic_DNA"/>
</dbReference>
<protein>
    <submittedName>
        <fullName evidence="7">Thiamine pyrophosphate-binding protein</fullName>
    </submittedName>
</protein>
<dbReference type="GO" id="GO:0005948">
    <property type="term" value="C:acetolactate synthase complex"/>
    <property type="evidence" value="ECO:0007669"/>
    <property type="project" value="TreeGrafter"/>
</dbReference>
<dbReference type="InterPro" id="IPR012001">
    <property type="entry name" value="Thiamin_PyroP_enz_TPP-bd_dom"/>
</dbReference>
<dbReference type="SUPFAM" id="SSF52518">
    <property type="entry name" value="Thiamin diphosphate-binding fold (THDP-binding)"/>
    <property type="match status" value="2"/>
</dbReference>
<dbReference type="RefSeq" id="WP_044646068.1">
    <property type="nucleotide sequence ID" value="NZ_JTHP01000016.1"/>
</dbReference>
<reference evidence="7 8" key="1">
    <citation type="submission" date="2014-11" db="EMBL/GenBank/DDBJ databases">
        <title>Draft Genome Sequences of Paenibacillus polymyxa NRRL B-30509 and Paenibacillus terrae NRRL B-30644, Strains from a Poultry Environment that Produce Tridecaptin A and Paenicidins.</title>
        <authorList>
            <person name="van Belkum M.J."/>
            <person name="Lohans C.T."/>
            <person name="Vederas J.C."/>
        </authorList>
    </citation>
    <scope>NUCLEOTIDE SEQUENCE [LARGE SCALE GENOMIC DNA]</scope>
    <source>
        <strain evidence="7 8">NRRL B-30644</strain>
    </source>
</reference>
<feature type="domain" description="Thiamine pyrophosphate enzyme TPP-binding" evidence="5">
    <location>
        <begin position="411"/>
        <end position="486"/>
    </location>
</feature>
<dbReference type="GO" id="GO:0003984">
    <property type="term" value="F:acetolactate synthase activity"/>
    <property type="evidence" value="ECO:0007669"/>
    <property type="project" value="TreeGrafter"/>
</dbReference>
<sequence>MTASLSPWDAIIGYLKSAGVRHLFGLPSDDLKIVSSLPSSGMDFILCKDQRNAVFMAAGYALTTNQMSVCVVGKGPALSNTLTGLLEAKNLGAPLLLLALGTGGDKLGTRSFQEADQISLVKPLVKWAYRVEHVDRLVWALERAAFLAINGAPGPVYIELPENLMDQPVPTGLQFIPPEKLSCSPSLRELDAAWEIIKTARRPVILVGGGMKSVTNDVIGIFADLCGAALFATASGRSAVDEEDELFCGVAGLYTDLSLRQIWKESDVVIALGSRLEETATFEWDILLEDTPLIQVNVELEDFAHEYRGIKVLGDGYAALEQWVQRYRHKHDGAWLETIRRCKQKAFSNRAIYLEELKKSPGIHVPELLEIIQTDFPEKMVLVQENGLQDMWSYFYPYFYFIQGSLSIVPSDQTSLGFGAAAALGASLATERPVVALVGDGAFNLFCSDFMTAVQYQIPLIYLVLNNGGYGWLQNQMNYKHLSGQSLPFVSEAAKTGIQIPQYEFVESLAIRSKGEAREQLQLAWQKYQENKLVVVEVYADLADVHEKISHVYGDFPLYEQQASKN</sequence>
<dbReference type="PATRIC" id="fig|159743.3.peg.2319"/>
<comment type="similarity">
    <text evidence="1 3">Belongs to the TPP enzyme family.</text>
</comment>
<feature type="domain" description="Thiamine pyrophosphate enzyme central" evidence="4">
    <location>
        <begin position="190"/>
        <end position="322"/>
    </location>
</feature>
<feature type="domain" description="Thiamine pyrophosphate enzyme N-terminal TPP-binding" evidence="6">
    <location>
        <begin position="9"/>
        <end position="119"/>
    </location>
</feature>
<dbReference type="Pfam" id="PF02775">
    <property type="entry name" value="TPP_enzyme_C"/>
    <property type="match status" value="1"/>
</dbReference>
<dbReference type="Gene3D" id="3.40.50.1220">
    <property type="entry name" value="TPP-binding domain"/>
    <property type="match status" value="1"/>
</dbReference>
<dbReference type="InterPro" id="IPR029061">
    <property type="entry name" value="THDP-binding"/>
</dbReference>
<dbReference type="GO" id="GO:0000287">
    <property type="term" value="F:magnesium ion binding"/>
    <property type="evidence" value="ECO:0007669"/>
    <property type="project" value="InterPro"/>
</dbReference>
<evidence type="ECO:0000259" key="5">
    <source>
        <dbReference type="Pfam" id="PF02775"/>
    </source>
</evidence>
<dbReference type="CDD" id="cd07035">
    <property type="entry name" value="TPP_PYR_POX_like"/>
    <property type="match status" value="1"/>
</dbReference>
<dbReference type="Proteomes" id="UP000032534">
    <property type="component" value="Unassembled WGS sequence"/>
</dbReference>
<dbReference type="Pfam" id="PF00205">
    <property type="entry name" value="TPP_enzyme_M"/>
    <property type="match status" value="1"/>
</dbReference>
<dbReference type="InterPro" id="IPR012000">
    <property type="entry name" value="Thiamin_PyroP_enz_cen_dom"/>
</dbReference>
<name>A0A0D7X6X5_9BACL</name>
<dbReference type="PANTHER" id="PTHR18968:SF13">
    <property type="entry name" value="ACETOLACTATE SYNTHASE CATALYTIC SUBUNIT, MITOCHONDRIAL"/>
    <property type="match status" value="1"/>
</dbReference>
<dbReference type="Pfam" id="PF02776">
    <property type="entry name" value="TPP_enzyme_N"/>
    <property type="match status" value="1"/>
</dbReference>
<dbReference type="InterPro" id="IPR011766">
    <property type="entry name" value="TPP_enzyme_TPP-bd"/>
</dbReference>
<organism evidence="7 8">
    <name type="scientific">Paenibacillus terrae</name>
    <dbReference type="NCBI Taxonomy" id="159743"/>
    <lineage>
        <taxon>Bacteria</taxon>
        <taxon>Bacillati</taxon>
        <taxon>Bacillota</taxon>
        <taxon>Bacilli</taxon>
        <taxon>Bacillales</taxon>
        <taxon>Paenibacillaceae</taxon>
        <taxon>Paenibacillus</taxon>
    </lineage>
</organism>
<evidence type="ECO:0000259" key="4">
    <source>
        <dbReference type="Pfam" id="PF00205"/>
    </source>
</evidence>
<dbReference type="OrthoDB" id="4494979at2"/>
<dbReference type="SUPFAM" id="SSF52467">
    <property type="entry name" value="DHS-like NAD/FAD-binding domain"/>
    <property type="match status" value="1"/>
</dbReference>
<dbReference type="Gene3D" id="3.40.50.970">
    <property type="match status" value="2"/>
</dbReference>
<accession>A0A0D7X6X5</accession>